<dbReference type="AlphaFoldDB" id="A0A9Q9SSD5"/>
<reference evidence="1" key="2">
    <citation type="submission" date="2022-10" db="EMBL/GenBank/DDBJ databases">
        <authorList>
            <person name="Ngo T.-E."/>
        </authorList>
    </citation>
    <scope>NUCLEOTIDE SEQUENCE</scope>
    <source>
        <strain evidence="1">JHB</strain>
    </source>
</reference>
<gene>
    <name evidence="1" type="ORF">BJP36_41225</name>
</gene>
<protein>
    <submittedName>
        <fullName evidence="1">Uncharacterized protein</fullName>
    </submittedName>
</protein>
<name>A0A9Q9SSD5_MOOP1</name>
<proteinExistence type="predicted"/>
<accession>A0A9Q9SSD5</accession>
<evidence type="ECO:0000313" key="1">
    <source>
        <dbReference type="EMBL" id="WAN68789.1"/>
    </source>
</evidence>
<sequence length="45" mass="4864">MGETPKTALPPQDRAASVFHNIKKSSKLFPAAACSLFRSIRSMTA</sequence>
<reference evidence="1" key="1">
    <citation type="journal article" date="2017" name="Proc. Natl. Acad. Sci. U.S.A.">
        <title>Comparative genomics uncovers the prolific and distinctive metabolic potential of the cyanobacterial genus Moorea.</title>
        <authorList>
            <person name="Leao T."/>
            <person name="Castelao G."/>
            <person name="Korobeynikov A."/>
            <person name="Monroe E.A."/>
            <person name="Podell S."/>
            <person name="Glukhov E."/>
            <person name="Allen E.E."/>
            <person name="Gerwick W.H."/>
            <person name="Gerwick L."/>
        </authorList>
    </citation>
    <scope>NUCLEOTIDE SEQUENCE</scope>
    <source>
        <strain evidence="1">JHB</strain>
    </source>
</reference>
<dbReference type="EMBL" id="CP017708">
    <property type="protein sequence ID" value="WAN68789.1"/>
    <property type="molecule type" value="Genomic_DNA"/>
</dbReference>
<dbReference type="Proteomes" id="UP000176944">
    <property type="component" value="Chromosome"/>
</dbReference>
<organism evidence="1">
    <name type="scientific">Moorena producens (strain JHB)</name>
    <dbReference type="NCBI Taxonomy" id="1454205"/>
    <lineage>
        <taxon>Bacteria</taxon>
        <taxon>Bacillati</taxon>
        <taxon>Cyanobacteriota</taxon>
        <taxon>Cyanophyceae</taxon>
        <taxon>Coleofasciculales</taxon>
        <taxon>Coleofasciculaceae</taxon>
        <taxon>Moorena</taxon>
    </lineage>
</organism>